<dbReference type="WBParaSite" id="snap_masked-unitig_38985-processed-gene-0.0-mRNA-1">
    <property type="protein sequence ID" value="snap_masked-unitig_38985-processed-gene-0.0-mRNA-1"/>
    <property type="gene ID" value="snap_masked-unitig_38985-processed-gene-0.0"/>
</dbReference>
<feature type="compositionally biased region" description="Low complexity" evidence="2">
    <location>
        <begin position="48"/>
        <end position="74"/>
    </location>
</feature>
<dbReference type="AlphaFoldDB" id="A0A1I8JRC8"/>
<feature type="coiled-coil region" evidence="1">
    <location>
        <begin position="114"/>
        <end position="148"/>
    </location>
</feature>
<sequence length="255" mass="27660">MLRSMCAADLGEAGDLTEAVGEKPQPRSLRLTQLACQLTAEKNSAVAEQQQQSEELADGRAAATASGSARAAAAGGNGEESEVDQEEEASDAVDKSDGEAALLSDDSGSVGEDEAEFLTRISAKEAEIAELEQEIRDLREAAKRLLLLPRLRLLPMRWINQSDDDGELCEQFAELGSLRSSNKTRTKDSTKAELAALLTRLEIAESKKLDERQLLTACVVTRLLLRLLLRLGGAQMDTEVETPQQRAAPQEKNRI</sequence>
<keyword evidence="3" id="KW-1185">Reference proteome</keyword>
<evidence type="ECO:0000313" key="3">
    <source>
        <dbReference type="Proteomes" id="UP000095280"/>
    </source>
</evidence>
<feature type="compositionally biased region" description="Acidic residues" evidence="2">
    <location>
        <begin position="79"/>
        <end position="91"/>
    </location>
</feature>
<reference evidence="4" key="1">
    <citation type="submission" date="2016-11" db="UniProtKB">
        <authorList>
            <consortium name="WormBaseParasite"/>
        </authorList>
    </citation>
    <scope>IDENTIFICATION</scope>
</reference>
<protein>
    <submittedName>
        <fullName evidence="4">Fibrous sheath-interacting protein 1</fullName>
    </submittedName>
</protein>
<evidence type="ECO:0000256" key="1">
    <source>
        <dbReference type="SAM" id="Coils"/>
    </source>
</evidence>
<evidence type="ECO:0000256" key="2">
    <source>
        <dbReference type="SAM" id="MobiDB-lite"/>
    </source>
</evidence>
<feature type="region of interest" description="Disordered" evidence="2">
    <location>
        <begin position="45"/>
        <end position="114"/>
    </location>
</feature>
<keyword evidence="1" id="KW-0175">Coiled coil</keyword>
<proteinExistence type="predicted"/>
<organism evidence="3 4">
    <name type="scientific">Macrostomum lignano</name>
    <dbReference type="NCBI Taxonomy" id="282301"/>
    <lineage>
        <taxon>Eukaryota</taxon>
        <taxon>Metazoa</taxon>
        <taxon>Spiralia</taxon>
        <taxon>Lophotrochozoa</taxon>
        <taxon>Platyhelminthes</taxon>
        <taxon>Rhabditophora</taxon>
        <taxon>Macrostomorpha</taxon>
        <taxon>Macrostomida</taxon>
        <taxon>Macrostomidae</taxon>
        <taxon>Macrostomum</taxon>
    </lineage>
</organism>
<feature type="region of interest" description="Disordered" evidence="2">
    <location>
        <begin position="1"/>
        <end position="25"/>
    </location>
</feature>
<name>A0A1I8JRC8_9PLAT</name>
<accession>A0A1I8JRC8</accession>
<dbReference type="Proteomes" id="UP000095280">
    <property type="component" value="Unplaced"/>
</dbReference>
<evidence type="ECO:0000313" key="4">
    <source>
        <dbReference type="WBParaSite" id="snap_masked-unitig_38985-processed-gene-0.0-mRNA-1"/>
    </source>
</evidence>